<gene>
    <name evidence="3" type="ORF">OQI_35540</name>
</gene>
<keyword evidence="1" id="KW-0812">Transmembrane</keyword>
<dbReference type="RefSeq" id="WP_086173261.1">
    <property type="nucleotide sequence ID" value="NZ_MRYD01000371.1"/>
</dbReference>
<dbReference type="PROSITE" id="PS51257">
    <property type="entry name" value="PROKAR_LIPOPROTEIN"/>
    <property type="match status" value="1"/>
</dbReference>
<evidence type="ECO:0000256" key="1">
    <source>
        <dbReference type="SAM" id="Phobius"/>
    </source>
</evidence>
<name>A0ABX3Y7Y6_9ACTN</name>
<feature type="domain" description="DUF1648" evidence="2">
    <location>
        <begin position="17"/>
        <end position="58"/>
    </location>
</feature>
<protein>
    <recommendedName>
        <fullName evidence="2">DUF1648 domain-containing protein</fullName>
    </recommendedName>
</protein>
<feature type="transmembrane region" description="Helical" evidence="1">
    <location>
        <begin position="200"/>
        <end position="219"/>
    </location>
</feature>
<accession>A0ABX3Y7Y6</accession>
<keyword evidence="4" id="KW-1185">Reference proteome</keyword>
<keyword evidence="1" id="KW-1133">Transmembrane helix</keyword>
<reference evidence="3 4" key="1">
    <citation type="submission" date="2016-12" db="EMBL/GenBank/DDBJ databases">
        <title>Genome Mining:The Detection of Biosynthetic Gene Clusters to Aid in the Expression of Curamycin A produced by Streptomyces sp. strain CZA14.</title>
        <authorList>
            <person name="Durrell K.A."/>
            <person name="Kirby B.M."/>
            <person name="Khan W."/>
            <person name="Mthethwa T."/>
            <person name="Le Roes-Hill M."/>
        </authorList>
    </citation>
    <scope>NUCLEOTIDE SEQUENCE [LARGE SCALE GENOMIC DNA]</scope>
    <source>
        <strain evidence="3 4">CZA14</strain>
    </source>
</reference>
<evidence type="ECO:0000313" key="4">
    <source>
        <dbReference type="Proteomes" id="UP000194266"/>
    </source>
</evidence>
<feature type="transmembrane region" description="Helical" evidence="1">
    <location>
        <begin position="119"/>
        <end position="142"/>
    </location>
</feature>
<evidence type="ECO:0000259" key="2">
    <source>
        <dbReference type="Pfam" id="PF07853"/>
    </source>
</evidence>
<feature type="transmembrane region" description="Helical" evidence="1">
    <location>
        <begin position="7"/>
        <end position="29"/>
    </location>
</feature>
<comment type="caution">
    <text evidence="3">The sequence shown here is derived from an EMBL/GenBank/DDBJ whole genome shotgun (WGS) entry which is preliminary data.</text>
</comment>
<feature type="transmembrane region" description="Helical" evidence="1">
    <location>
        <begin position="175"/>
        <end position="194"/>
    </location>
</feature>
<organism evidence="3 4">
    <name type="scientific">Streptomyces pharetrae CZA14</name>
    <dbReference type="NCBI Taxonomy" id="1144883"/>
    <lineage>
        <taxon>Bacteria</taxon>
        <taxon>Bacillati</taxon>
        <taxon>Actinomycetota</taxon>
        <taxon>Actinomycetes</taxon>
        <taxon>Kitasatosporales</taxon>
        <taxon>Streptomycetaceae</taxon>
        <taxon>Streptomyces</taxon>
    </lineage>
</organism>
<evidence type="ECO:0000313" key="3">
    <source>
        <dbReference type="EMBL" id="OSZ55975.1"/>
    </source>
</evidence>
<dbReference type="EMBL" id="MRYD01000371">
    <property type="protein sequence ID" value="OSZ55975.1"/>
    <property type="molecule type" value="Genomic_DNA"/>
</dbReference>
<feature type="transmembrane region" description="Helical" evidence="1">
    <location>
        <begin position="85"/>
        <end position="107"/>
    </location>
</feature>
<dbReference type="InterPro" id="IPR012867">
    <property type="entry name" value="DUF1648"/>
</dbReference>
<sequence>MTAVRRGVLTAVPFGIACAAYLVVFLTRYDRLPARIATHFSADGGADDFMSRAVALWFGGGLLAGLGLLFTILTVVSRNGAGARLTAAVGAGTAVTLGYPLIVTVLVNTDVRNPAEVRLPMWHLAVLLLAGAAVGTVVWWLVGAGPRPVPASSAPSLPLADGEAAAWSRTVTSRVLLSAAGALALGGVSGLVTGPVWAGVLPLVLAVTCVVFASVRVTVDRRGLTVASTVLPGPRMTVPLARIAGADSVRVDAVGDFGGWGYRIRPNRRGLVLRSGEALAVRTAVGRDYVVTVDDSTTGAALLNGLVDRDARGRG</sequence>
<keyword evidence="1" id="KW-0472">Membrane</keyword>
<feature type="transmembrane region" description="Helical" evidence="1">
    <location>
        <begin position="49"/>
        <end position="73"/>
    </location>
</feature>
<proteinExistence type="predicted"/>
<dbReference type="Pfam" id="PF07853">
    <property type="entry name" value="DUF1648"/>
    <property type="match status" value="1"/>
</dbReference>
<dbReference type="Proteomes" id="UP000194266">
    <property type="component" value="Unassembled WGS sequence"/>
</dbReference>